<evidence type="ECO:0000313" key="4">
    <source>
        <dbReference type="Proteomes" id="UP000026915"/>
    </source>
</evidence>
<evidence type="ECO:0000256" key="1">
    <source>
        <dbReference type="SAM" id="MobiDB-lite"/>
    </source>
</evidence>
<dbReference type="Gene3D" id="3.30.420.10">
    <property type="entry name" value="Ribonuclease H-like superfamily/Ribonuclease H"/>
    <property type="match status" value="1"/>
</dbReference>
<evidence type="ECO:0000313" key="3">
    <source>
        <dbReference type="EMBL" id="EOY08210.1"/>
    </source>
</evidence>
<dbReference type="CDD" id="cd06222">
    <property type="entry name" value="RNase_H_like"/>
    <property type="match status" value="1"/>
</dbReference>
<feature type="region of interest" description="Disordered" evidence="1">
    <location>
        <begin position="140"/>
        <end position="170"/>
    </location>
</feature>
<dbReference type="InterPro" id="IPR036397">
    <property type="entry name" value="RNaseH_sf"/>
</dbReference>
<dbReference type="InterPro" id="IPR053151">
    <property type="entry name" value="RNase_H-like"/>
</dbReference>
<dbReference type="InParanoid" id="A0A061ET65"/>
<dbReference type="PANTHER" id="PTHR47723:SF13">
    <property type="entry name" value="PUTATIVE-RELATED"/>
    <property type="match status" value="1"/>
</dbReference>
<keyword evidence="4" id="KW-1185">Reference proteome</keyword>
<dbReference type="Gene3D" id="3.60.10.10">
    <property type="entry name" value="Endonuclease/exonuclease/phosphatase"/>
    <property type="match status" value="1"/>
</dbReference>
<dbReference type="HOGENOM" id="CLU_410729_0_0_1"/>
<dbReference type="Gramene" id="EOY08210">
    <property type="protein sequence ID" value="EOY08210"/>
    <property type="gene ID" value="TCM_022554"/>
</dbReference>
<protein>
    <recommendedName>
        <fullName evidence="2">RNase H type-1 domain-containing protein</fullName>
    </recommendedName>
</protein>
<dbReference type="Proteomes" id="UP000026915">
    <property type="component" value="Chromosome 5"/>
</dbReference>
<evidence type="ECO:0000259" key="2">
    <source>
        <dbReference type="Pfam" id="PF13456"/>
    </source>
</evidence>
<dbReference type="PANTHER" id="PTHR47723">
    <property type="entry name" value="OS05G0353850 PROTEIN"/>
    <property type="match status" value="1"/>
</dbReference>
<dbReference type="InterPro" id="IPR036691">
    <property type="entry name" value="Endo/exonu/phosph_ase_sf"/>
</dbReference>
<dbReference type="InterPro" id="IPR044730">
    <property type="entry name" value="RNase_H-like_dom_plant"/>
</dbReference>
<dbReference type="eggNOG" id="KOG1075">
    <property type="taxonomic scope" value="Eukaryota"/>
</dbReference>
<proteinExistence type="predicted"/>
<dbReference type="Pfam" id="PF13456">
    <property type="entry name" value="RVT_3"/>
    <property type="match status" value="1"/>
</dbReference>
<dbReference type="SUPFAM" id="SSF56219">
    <property type="entry name" value="DNase I-like"/>
    <property type="match status" value="1"/>
</dbReference>
<dbReference type="EMBL" id="CM001883">
    <property type="protein sequence ID" value="EOY08210.1"/>
    <property type="molecule type" value="Genomic_DNA"/>
</dbReference>
<dbReference type="InterPro" id="IPR002156">
    <property type="entry name" value="RNaseH_domain"/>
</dbReference>
<feature type="domain" description="RNase H type-1" evidence="2">
    <location>
        <begin position="554"/>
        <end position="636"/>
    </location>
</feature>
<dbReference type="SUPFAM" id="SSF53098">
    <property type="entry name" value="Ribonuclease H-like"/>
    <property type="match status" value="1"/>
</dbReference>
<dbReference type="GO" id="GO:0004523">
    <property type="term" value="F:RNA-DNA hybrid ribonuclease activity"/>
    <property type="evidence" value="ECO:0007669"/>
    <property type="project" value="InterPro"/>
</dbReference>
<sequence length="669" mass="75835">MDFVEFFVLIEKKKLKHSGNKMVIHSNPSFKEILLSSEGEKIDLEANSDDENESMDEDDTVLAKKDADFESDDEVQVGLIEYEGLPHIYFNCVMYGHTKEVCTKQTVSLASKEYSQESTQGIEAEESIYGPWMIASKRKQRRNEGNVIGKAKTNDKVNQEPDSTMEVDPSSVIQLTTTLDPSRNSMVRRKTSSSFELSRQVAALLEEEATQLMKPEVNTSLVLVSEEPTDGTNAAPMPNSENRLCTWNCHGASDKKFIRVVKDLVKSYAINMLILLEPRISGRLADGTIKQLGFDYSHRVEFVGFSGGIWCLWKENVKLHIIKNHNQCVHMTIEDKPNEFWFFTTVYGNPSPNIRCQLWEELSSFENTVTGPWLLANDFNAFLYSHEKAGGSPRDALWAKILRSKYGMGSSCLPDNIHKPGASTFWIAISQSWPQFKLNIKWALGNGISTRFWTDQWLDDILLVDAAKSIGIEIVDESSVKEYVTAEGELDLDKVVNLIPIEKEYVETLSLIQDVQYSKSMKNLSCTTLEIVPLQPLSGLDFSHRIIKLELCSAYRAELWSILKGLTVAWETGHRRIELQIDNSTAVKVINPTSTVISHNYDLIQVIKRLLMKQWVVKIRHVFREENIVADRMANMGITQEGGFMLFDVPPPEINSFLLHDVADFHLSS</sequence>
<gene>
    <name evidence="3" type="ORF">TCM_022554</name>
</gene>
<dbReference type="GO" id="GO:0003676">
    <property type="term" value="F:nucleic acid binding"/>
    <property type="evidence" value="ECO:0007669"/>
    <property type="project" value="InterPro"/>
</dbReference>
<dbReference type="AlphaFoldDB" id="A0A061ET65"/>
<reference evidence="3 4" key="1">
    <citation type="journal article" date="2013" name="Genome Biol.">
        <title>The genome sequence of the most widely cultivated cacao type and its use to identify candidate genes regulating pod color.</title>
        <authorList>
            <person name="Motamayor J.C."/>
            <person name="Mockaitis K."/>
            <person name="Schmutz J."/>
            <person name="Haiminen N."/>
            <person name="Iii D.L."/>
            <person name="Cornejo O."/>
            <person name="Findley S.D."/>
            <person name="Zheng P."/>
            <person name="Utro F."/>
            <person name="Royaert S."/>
            <person name="Saski C."/>
            <person name="Jenkins J."/>
            <person name="Podicheti R."/>
            <person name="Zhao M."/>
            <person name="Scheffler B.E."/>
            <person name="Stack J.C."/>
            <person name="Feltus F.A."/>
            <person name="Mustiga G.M."/>
            <person name="Amores F."/>
            <person name="Phillips W."/>
            <person name="Marelli J.P."/>
            <person name="May G.D."/>
            <person name="Shapiro H."/>
            <person name="Ma J."/>
            <person name="Bustamante C.D."/>
            <person name="Schnell R.J."/>
            <person name="Main D."/>
            <person name="Gilbert D."/>
            <person name="Parida L."/>
            <person name="Kuhn D.N."/>
        </authorList>
    </citation>
    <scope>NUCLEOTIDE SEQUENCE [LARGE SCALE GENOMIC DNA]</scope>
    <source>
        <strain evidence="4">cv. Matina 1-6</strain>
    </source>
</reference>
<dbReference type="InterPro" id="IPR012337">
    <property type="entry name" value="RNaseH-like_sf"/>
</dbReference>
<name>A0A061ET65_THECC</name>
<accession>A0A061ET65</accession>
<organism evidence="3 4">
    <name type="scientific">Theobroma cacao</name>
    <name type="common">Cacao</name>
    <name type="synonym">Cocoa</name>
    <dbReference type="NCBI Taxonomy" id="3641"/>
    <lineage>
        <taxon>Eukaryota</taxon>
        <taxon>Viridiplantae</taxon>
        <taxon>Streptophyta</taxon>
        <taxon>Embryophyta</taxon>
        <taxon>Tracheophyta</taxon>
        <taxon>Spermatophyta</taxon>
        <taxon>Magnoliopsida</taxon>
        <taxon>eudicotyledons</taxon>
        <taxon>Gunneridae</taxon>
        <taxon>Pentapetalae</taxon>
        <taxon>rosids</taxon>
        <taxon>malvids</taxon>
        <taxon>Malvales</taxon>
        <taxon>Malvaceae</taxon>
        <taxon>Byttnerioideae</taxon>
        <taxon>Theobroma</taxon>
    </lineage>
</organism>